<gene>
    <name evidence="1" type="ORF">VNO77_42525</name>
</gene>
<evidence type="ECO:0000313" key="1">
    <source>
        <dbReference type="EMBL" id="KAK7304640.1"/>
    </source>
</evidence>
<proteinExistence type="predicted"/>
<organism evidence="1 2">
    <name type="scientific">Canavalia gladiata</name>
    <name type="common">Sword bean</name>
    <name type="synonym">Dolichos gladiatus</name>
    <dbReference type="NCBI Taxonomy" id="3824"/>
    <lineage>
        <taxon>Eukaryota</taxon>
        <taxon>Viridiplantae</taxon>
        <taxon>Streptophyta</taxon>
        <taxon>Embryophyta</taxon>
        <taxon>Tracheophyta</taxon>
        <taxon>Spermatophyta</taxon>
        <taxon>Magnoliopsida</taxon>
        <taxon>eudicotyledons</taxon>
        <taxon>Gunneridae</taxon>
        <taxon>Pentapetalae</taxon>
        <taxon>rosids</taxon>
        <taxon>fabids</taxon>
        <taxon>Fabales</taxon>
        <taxon>Fabaceae</taxon>
        <taxon>Papilionoideae</taxon>
        <taxon>50 kb inversion clade</taxon>
        <taxon>NPAAA clade</taxon>
        <taxon>indigoferoid/millettioid clade</taxon>
        <taxon>Phaseoleae</taxon>
        <taxon>Canavalia</taxon>
    </lineage>
</organism>
<accession>A0AAN9PM37</accession>
<dbReference type="Proteomes" id="UP001367508">
    <property type="component" value="Unassembled WGS sequence"/>
</dbReference>
<reference evidence="1 2" key="1">
    <citation type="submission" date="2024-01" db="EMBL/GenBank/DDBJ databases">
        <title>The genomes of 5 underutilized Papilionoideae crops provide insights into root nodulation and disease resistanc.</title>
        <authorList>
            <person name="Jiang F."/>
        </authorList>
    </citation>
    <scope>NUCLEOTIDE SEQUENCE [LARGE SCALE GENOMIC DNA]</scope>
    <source>
        <strain evidence="1">LVBAO_FW01</strain>
        <tissue evidence="1">Leaves</tissue>
    </source>
</reference>
<name>A0AAN9PM37_CANGL</name>
<evidence type="ECO:0000313" key="2">
    <source>
        <dbReference type="Proteomes" id="UP001367508"/>
    </source>
</evidence>
<dbReference type="AlphaFoldDB" id="A0AAN9PM37"/>
<keyword evidence="2" id="KW-1185">Reference proteome</keyword>
<dbReference type="EMBL" id="JAYMYQ010000011">
    <property type="protein sequence ID" value="KAK7304640.1"/>
    <property type="molecule type" value="Genomic_DNA"/>
</dbReference>
<sequence length="97" mass="11360">MQTPLRCNLISKFLHRLQSVLPIIWYVNTFKPCYVLHLRVLAQYKTIVKYVKAHGVDYIALSRKIGNLVQTICLCCKVQCPEAQRSNERRACSHQWL</sequence>
<comment type="caution">
    <text evidence="1">The sequence shown here is derived from an EMBL/GenBank/DDBJ whole genome shotgun (WGS) entry which is preliminary data.</text>
</comment>
<protein>
    <submittedName>
        <fullName evidence="1">Uncharacterized protein</fullName>
    </submittedName>
</protein>